<dbReference type="Proteomes" id="UP000076738">
    <property type="component" value="Unassembled WGS sequence"/>
</dbReference>
<feature type="chain" id="PRO_5007889203" description="Secreted protein" evidence="1">
    <location>
        <begin position="28"/>
        <end position="75"/>
    </location>
</feature>
<accession>A0A167K6M9</accession>
<evidence type="ECO:0008006" key="4">
    <source>
        <dbReference type="Google" id="ProtNLM"/>
    </source>
</evidence>
<proteinExistence type="predicted"/>
<name>A0A167K6M9_CALVF</name>
<gene>
    <name evidence="2" type="ORF">CALVIDRAFT_539075</name>
</gene>
<dbReference type="EMBL" id="KV417295">
    <property type="protein sequence ID" value="KZO94320.1"/>
    <property type="molecule type" value="Genomic_DNA"/>
</dbReference>
<keyword evidence="1" id="KW-0732">Signal</keyword>
<reference evidence="2 3" key="1">
    <citation type="journal article" date="2016" name="Mol. Biol. Evol.">
        <title>Comparative Genomics of Early-Diverging Mushroom-Forming Fungi Provides Insights into the Origins of Lignocellulose Decay Capabilities.</title>
        <authorList>
            <person name="Nagy L.G."/>
            <person name="Riley R."/>
            <person name="Tritt A."/>
            <person name="Adam C."/>
            <person name="Daum C."/>
            <person name="Floudas D."/>
            <person name="Sun H."/>
            <person name="Yadav J.S."/>
            <person name="Pangilinan J."/>
            <person name="Larsson K.H."/>
            <person name="Matsuura K."/>
            <person name="Barry K."/>
            <person name="Labutti K."/>
            <person name="Kuo R."/>
            <person name="Ohm R.A."/>
            <person name="Bhattacharya S.S."/>
            <person name="Shirouzu T."/>
            <person name="Yoshinaga Y."/>
            <person name="Martin F.M."/>
            <person name="Grigoriev I.V."/>
            <person name="Hibbett D.S."/>
        </authorList>
    </citation>
    <scope>NUCLEOTIDE SEQUENCE [LARGE SCALE GENOMIC DNA]</scope>
    <source>
        <strain evidence="2 3">TUFC12733</strain>
    </source>
</reference>
<evidence type="ECO:0000256" key="1">
    <source>
        <dbReference type="SAM" id="SignalP"/>
    </source>
</evidence>
<evidence type="ECO:0000313" key="3">
    <source>
        <dbReference type="Proteomes" id="UP000076738"/>
    </source>
</evidence>
<evidence type="ECO:0000313" key="2">
    <source>
        <dbReference type="EMBL" id="KZO94320.1"/>
    </source>
</evidence>
<feature type="signal peptide" evidence="1">
    <location>
        <begin position="1"/>
        <end position="27"/>
    </location>
</feature>
<keyword evidence="3" id="KW-1185">Reference proteome</keyword>
<protein>
    <recommendedName>
        <fullName evidence="4">Secreted protein</fullName>
    </recommendedName>
</protein>
<dbReference type="AlphaFoldDB" id="A0A167K6M9"/>
<sequence>MSSSARCLPFPFALLAVLRMLSFLARARRRARAMSNVSVELEVNISSQLARLASEGCPRLVYGLKRPLASGARSG</sequence>
<organism evidence="2 3">
    <name type="scientific">Calocera viscosa (strain TUFC12733)</name>
    <dbReference type="NCBI Taxonomy" id="1330018"/>
    <lineage>
        <taxon>Eukaryota</taxon>
        <taxon>Fungi</taxon>
        <taxon>Dikarya</taxon>
        <taxon>Basidiomycota</taxon>
        <taxon>Agaricomycotina</taxon>
        <taxon>Dacrymycetes</taxon>
        <taxon>Dacrymycetales</taxon>
        <taxon>Dacrymycetaceae</taxon>
        <taxon>Calocera</taxon>
    </lineage>
</organism>